<evidence type="ECO:0008006" key="4">
    <source>
        <dbReference type="Google" id="ProtNLM"/>
    </source>
</evidence>
<accession>A0ABQ0KVI1</accession>
<evidence type="ECO:0000313" key="3">
    <source>
        <dbReference type="Proteomes" id="UP000815677"/>
    </source>
</evidence>
<gene>
    <name evidence="2" type="ORF">MCHLO_00605</name>
</gene>
<feature type="non-terminal residue" evidence="2">
    <location>
        <position position="149"/>
    </location>
</feature>
<dbReference type="EMBL" id="DF838436">
    <property type="protein sequence ID" value="GAT42908.1"/>
    <property type="molecule type" value="Genomic_DNA"/>
</dbReference>
<feature type="compositionally biased region" description="Acidic residues" evidence="1">
    <location>
        <begin position="95"/>
        <end position="106"/>
    </location>
</feature>
<reference evidence="2" key="1">
    <citation type="submission" date="2014-09" db="EMBL/GenBank/DDBJ databases">
        <title>Genome sequence of the luminous mushroom Mycena chlorophos for searching fungal bioluminescence genes.</title>
        <authorList>
            <person name="Tanaka Y."/>
            <person name="Kasuga D."/>
            <person name="Oba Y."/>
            <person name="Hase S."/>
            <person name="Sato K."/>
            <person name="Oba Y."/>
            <person name="Sakakibara Y."/>
        </authorList>
    </citation>
    <scope>NUCLEOTIDE SEQUENCE</scope>
</reference>
<evidence type="ECO:0000313" key="2">
    <source>
        <dbReference type="EMBL" id="GAT42908.1"/>
    </source>
</evidence>
<feature type="region of interest" description="Disordered" evidence="1">
    <location>
        <begin position="76"/>
        <end position="118"/>
    </location>
</feature>
<protein>
    <recommendedName>
        <fullName evidence="4">C2H2-type domain-containing protein</fullName>
    </recommendedName>
</protein>
<proteinExistence type="predicted"/>
<dbReference type="Proteomes" id="UP000815677">
    <property type="component" value="Unassembled WGS sequence"/>
</dbReference>
<name>A0ABQ0KVI1_MYCCL</name>
<organism evidence="2 3">
    <name type="scientific">Mycena chlorophos</name>
    <name type="common">Agaric fungus</name>
    <name type="synonym">Agaricus chlorophos</name>
    <dbReference type="NCBI Taxonomy" id="658473"/>
    <lineage>
        <taxon>Eukaryota</taxon>
        <taxon>Fungi</taxon>
        <taxon>Dikarya</taxon>
        <taxon>Basidiomycota</taxon>
        <taxon>Agaricomycotina</taxon>
        <taxon>Agaricomycetes</taxon>
        <taxon>Agaricomycetidae</taxon>
        <taxon>Agaricales</taxon>
        <taxon>Marasmiineae</taxon>
        <taxon>Mycenaceae</taxon>
        <taxon>Mycena</taxon>
    </lineage>
</organism>
<keyword evidence="3" id="KW-1185">Reference proteome</keyword>
<sequence>MPSCPSCNTTYDCSNAEHVQAVHDQQQKVEFSDGESLTLHRDPTTRLFHCPRCNKSEERSRAIKLHCQHSCPGVIRQEDVPMRSPSPAGSQDTRDSEDDEMSDDDLSPAPPPAPAPSLRLDQHTLIQHPKFAIESFNLAINKLHRTFLC</sequence>
<evidence type="ECO:0000256" key="1">
    <source>
        <dbReference type="SAM" id="MobiDB-lite"/>
    </source>
</evidence>